<feature type="transmembrane region" description="Helical" evidence="1">
    <location>
        <begin position="20"/>
        <end position="39"/>
    </location>
</feature>
<evidence type="ECO:0000313" key="3">
    <source>
        <dbReference type="Proteomes" id="UP001268036"/>
    </source>
</evidence>
<evidence type="ECO:0000256" key="1">
    <source>
        <dbReference type="SAM" id="Phobius"/>
    </source>
</evidence>
<comment type="caution">
    <text evidence="2">The sequence shown here is derived from an EMBL/GenBank/DDBJ whole genome shotgun (WGS) entry which is preliminary data.</text>
</comment>
<keyword evidence="1" id="KW-0812">Transmembrane</keyword>
<sequence length="45" mass="5106">MEKSRSNRQVMWKAIKDPRFIPVVVAVVCIVLFFVLGLVDVLSDS</sequence>
<reference evidence="2" key="1">
    <citation type="submission" date="2023-08" db="EMBL/GenBank/DDBJ databases">
        <title>Functional and genomic diversity of the sorghum phyllosphere microbiome.</title>
        <authorList>
            <person name="Shade A."/>
        </authorList>
    </citation>
    <scope>NUCLEOTIDE SEQUENCE</scope>
    <source>
        <strain evidence="2">SORGH_AS_0201</strain>
    </source>
</reference>
<organism evidence="2 3">
    <name type="scientific">Pseudomonas oryzihabitans</name>
    <dbReference type="NCBI Taxonomy" id="47885"/>
    <lineage>
        <taxon>Bacteria</taxon>
        <taxon>Pseudomonadati</taxon>
        <taxon>Pseudomonadota</taxon>
        <taxon>Gammaproteobacteria</taxon>
        <taxon>Pseudomonadales</taxon>
        <taxon>Pseudomonadaceae</taxon>
        <taxon>Pseudomonas</taxon>
    </lineage>
</organism>
<evidence type="ECO:0000313" key="2">
    <source>
        <dbReference type="EMBL" id="MDR6236962.1"/>
    </source>
</evidence>
<proteinExistence type="predicted"/>
<protein>
    <submittedName>
        <fullName evidence="2">Uncharacterized protein</fullName>
    </submittedName>
</protein>
<dbReference type="Proteomes" id="UP001268036">
    <property type="component" value="Unassembled WGS sequence"/>
</dbReference>
<dbReference type="RefSeq" id="WP_167509201.1">
    <property type="nucleotide sequence ID" value="NZ_CP021645.1"/>
</dbReference>
<dbReference type="EMBL" id="JAVJAF010000001">
    <property type="protein sequence ID" value="MDR6236962.1"/>
    <property type="molecule type" value="Genomic_DNA"/>
</dbReference>
<gene>
    <name evidence="2" type="ORF">QE440_004703</name>
</gene>
<name>A0AAJ2BUS4_9PSED</name>
<accession>A0AAJ2BUS4</accession>
<keyword evidence="1" id="KW-0472">Membrane</keyword>
<dbReference type="AlphaFoldDB" id="A0AAJ2BUS4"/>
<keyword evidence="1" id="KW-1133">Transmembrane helix</keyword>